<evidence type="ECO:0000313" key="2">
    <source>
        <dbReference type="EMBL" id="GAA2143995.1"/>
    </source>
</evidence>
<evidence type="ECO:0000259" key="1">
    <source>
        <dbReference type="Pfam" id="PF12867"/>
    </source>
</evidence>
<organism evidence="2 3">
    <name type="scientific">Kitasatospora kazusensis</name>
    <dbReference type="NCBI Taxonomy" id="407974"/>
    <lineage>
        <taxon>Bacteria</taxon>
        <taxon>Bacillati</taxon>
        <taxon>Actinomycetota</taxon>
        <taxon>Actinomycetes</taxon>
        <taxon>Kitasatosporales</taxon>
        <taxon>Streptomycetaceae</taxon>
        <taxon>Kitasatospora</taxon>
    </lineage>
</organism>
<dbReference type="EMBL" id="BAAANT010000015">
    <property type="protein sequence ID" value="GAA2143995.1"/>
    <property type="molecule type" value="Genomic_DNA"/>
</dbReference>
<proteinExistence type="predicted"/>
<evidence type="ECO:0000313" key="3">
    <source>
        <dbReference type="Proteomes" id="UP001422759"/>
    </source>
</evidence>
<gene>
    <name evidence="2" type="ORF">GCM10009760_30990</name>
</gene>
<protein>
    <submittedName>
        <fullName evidence="2">DinB family protein</fullName>
    </submittedName>
</protein>
<sequence>MITPDTKDWTWVLQRPCGDCGLDTATLVREELAGAVRAEAAAWAALLTGSPAVVLRRRPSPEVWSDLEYACHVRDVLRLFGHRLELMLTEDAPCFADWDQDETAVAERYGEQDPAVVATELAAAGERMVAVLTAVSGERWQRRADRSDGARFTVESLSRYVFHDVAHHLFDVTGVSRRTPTAR</sequence>
<feature type="domain" description="DinB-like" evidence="1">
    <location>
        <begin position="39"/>
        <end position="169"/>
    </location>
</feature>
<name>A0ABN2ZL85_9ACTN</name>
<dbReference type="InterPro" id="IPR024775">
    <property type="entry name" value="DinB-like"/>
</dbReference>
<accession>A0ABN2ZL85</accession>
<dbReference type="Proteomes" id="UP001422759">
    <property type="component" value="Unassembled WGS sequence"/>
</dbReference>
<dbReference type="InterPro" id="IPR034660">
    <property type="entry name" value="DinB/YfiT-like"/>
</dbReference>
<dbReference type="SUPFAM" id="SSF109854">
    <property type="entry name" value="DinB/YfiT-like putative metalloenzymes"/>
    <property type="match status" value="1"/>
</dbReference>
<dbReference type="RefSeq" id="WP_344465155.1">
    <property type="nucleotide sequence ID" value="NZ_BAAANT010000015.1"/>
</dbReference>
<dbReference type="Gene3D" id="1.20.120.450">
    <property type="entry name" value="dinb family like domain"/>
    <property type="match status" value="1"/>
</dbReference>
<keyword evidence="3" id="KW-1185">Reference proteome</keyword>
<reference evidence="2 3" key="1">
    <citation type="journal article" date="2019" name="Int. J. Syst. Evol. Microbiol.">
        <title>The Global Catalogue of Microorganisms (GCM) 10K type strain sequencing project: providing services to taxonomists for standard genome sequencing and annotation.</title>
        <authorList>
            <consortium name="The Broad Institute Genomics Platform"/>
            <consortium name="The Broad Institute Genome Sequencing Center for Infectious Disease"/>
            <person name="Wu L."/>
            <person name="Ma J."/>
        </authorList>
    </citation>
    <scope>NUCLEOTIDE SEQUENCE [LARGE SCALE GENOMIC DNA]</scope>
    <source>
        <strain evidence="2 3">JCM 14560</strain>
    </source>
</reference>
<comment type="caution">
    <text evidence="2">The sequence shown here is derived from an EMBL/GenBank/DDBJ whole genome shotgun (WGS) entry which is preliminary data.</text>
</comment>
<dbReference type="Pfam" id="PF12867">
    <property type="entry name" value="DinB_2"/>
    <property type="match status" value="1"/>
</dbReference>